<evidence type="ECO:0000313" key="9">
    <source>
        <dbReference type="EnsemblMetazoa" id="GAUT031483-PA"/>
    </source>
</evidence>
<keyword evidence="8" id="KW-0175">Coiled coil</keyword>
<keyword evidence="5" id="KW-0811">Translocation</keyword>
<evidence type="ECO:0000256" key="2">
    <source>
        <dbReference type="ARBA" id="ARBA00022448"/>
    </source>
</evidence>
<dbReference type="GO" id="GO:0000056">
    <property type="term" value="P:ribosomal small subunit export from nucleus"/>
    <property type="evidence" value="ECO:0007669"/>
    <property type="project" value="InterPro"/>
</dbReference>
<dbReference type="Proteomes" id="UP000078200">
    <property type="component" value="Unassembled WGS sequence"/>
</dbReference>
<keyword evidence="10" id="KW-1185">Reference proteome</keyword>
<feature type="coiled-coil region" evidence="8">
    <location>
        <begin position="587"/>
        <end position="635"/>
    </location>
</feature>
<keyword evidence="4" id="KW-0653">Protein transport</keyword>
<dbReference type="GO" id="GO:0006406">
    <property type="term" value="P:mRNA export from nucleus"/>
    <property type="evidence" value="ECO:0007669"/>
    <property type="project" value="TreeGrafter"/>
</dbReference>
<proteinExistence type="predicted"/>
<dbReference type="AlphaFoldDB" id="A0A1A9VAZ3"/>
<reference evidence="9" key="1">
    <citation type="submission" date="2020-05" db="UniProtKB">
        <authorList>
            <consortium name="EnsemblMetazoa"/>
        </authorList>
    </citation>
    <scope>IDENTIFICATION</scope>
    <source>
        <strain evidence="9">TTRI</strain>
    </source>
</reference>
<evidence type="ECO:0000256" key="8">
    <source>
        <dbReference type="SAM" id="Coils"/>
    </source>
</evidence>
<accession>A0A1A9VAZ3</accession>
<comment type="subcellular location">
    <subcellularLocation>
        <location evidence="1">Nucleus</location>
        <location evidence="1">Nuclear pore complex</location>
    </subcellularLocation>
</comment>
<dbReference type="STRING" id="7395.A0A1A9VAZ3"/>
<keyword evidence="6" id="KW-0906">Nuclear pore complex</keyword>
<evidence type="ECO:0008006" key="11">
    <source>
        <dbReference type="Google" id="ProtNLM"/>
    </source>
</evidence>
<dbReference type="Pfam" id="PF10168">
    <property type="entry name" value="Nup88"/>
    <property type="match status" value="1"/>
</dbReference>
<keyword evidence="7" id="KW-0539">Nucleus</keyword>
<dbReference type="GO" id="GO:0006606">
    <property type="term" value="P:protein import into nucleus"/>
    <property type="evidence" value="ECO:0007669"/>
    <property type="project" value="TreeGrafter"/>
</dbReference>
<name>A0A1A9VAZ3_GLOAU</name>
<evidence type="ECO:0000256" key="5">
    <source>
        <dbReference type="ARBA" id="ARBA00023010"/>
    </source>
</evidence>
<dbReference type="GO" id="GO:0005643">
    <property type="term" value="C:nuclear pore"/>
    <property type="evidence" value="ECO:0007669"/>
    <property type="project" value="UniProtKB-SubCell"/>
</dbReference>
<evidence type="ECO:0000256" key="4">
    <source>
        <dbReference type="ARBA" id="ARBA00022927"/>
    </source>
</evidence>
<evidence type="ECO:0000256" key="6">
    <source>
        <dbReference type="ARBA" id="ARBA00023132"/>
    </source>
</evidence>
<dbReference type="InterPro" id="IPR037700">
    <property type="entry name" value="NUP88/NUP82"/>
</dbReference>
<sequence length="730" mass="83333">MSSTDFLELNQTALFAKIRNSLPVERQHSQNLLECKDDLLYVWDSQESCLLVVNWRTAIAKGHENINYQTLIPSTHLTFDVERVISSNEGTLIALAGSRGICILELPRRWGATGQFMQGKPQIICRTSNLSPHLFNNNPHLQLRQVRWHPASPTDSHLLVLLSDNTIRVYDNAYLRHVWQVGPLPLRNDTNANASIVYSLEVNVIDFDIAPPVNTETDEIGFNVTAASTSVVSMKQNTTIISKTCSSTLLNKTDQNSQHKPMKIQWPLVILRENGNIYVLMAGLDTEKPRLQGPLTITPSQTDNYGVDYCSLLVVPSLPPTLVIAETNGKLHHAMFLEAEVAENSFDEVDESLIIHPCEWTIHILETVELELGLPKETTNQGYYCPIFLKRDFINELRYFAYHNTGLHVVTINFIAELERFLENEINSDINSICVPSHAEYVVCTKIDSGNRVNAVLGFVIMQMPNCAVLLLSSGQVLSLKLIIDLKLLSTLPSTKTISTANAITDQQHSQLNELLSTSFVDDIRRLLKRDVTQPILSLDKSSSPTPQECNELLIQAIKTLRTQYLKKHELVRAEFNKRILTLKLWKERQKQDISDLEEERNKIRDSAHKLAEKFEELREQQEVITKRYQDLMRQANTRLPGNNLAQKEFAKEVVRLNDFTKKMSSTFEKYKNTINKQNYQIAKYQENSNMKTYQLPEAQERTIKDILLQINTEIDNQVMEVKRINKIVS</sequence>
<protein>
    <recommendedName>
        <fullName evidence="11">Nuclear pore complex protein Nup88</fullName>
    </recommendedName>
</protein>
<evidence type="ECO:0000256" key="7">
    <source>
        <dbReference type="ARBA" id="ARBA00023242"/>
    </source>
</evidence>
<keyword evidence="3" id="KW-0509">mRNA transport</keyword>
<keyword evidence="2" id="KW-0813">Transport</keyword>
<dbReference type="PANTHER" id="PTHR13257:SF0">
    <property type="entry name" value="NUCLEAR PORE COMPLEX PROTEIN NUP88"/>
    <property type="match status" value="1"/>
</dbReference>
<dbReference type="EnsemblMetazoa" id="GAUT031483-RA">
    <property type="protein sequence ID" value="GAUT031483-PA"/>
    <property type="gene ID" value="GAUT031483"/>
</dbReference>
<evidence type="ECO:0000256" key="3">
    <source>
        <dbReference type="ARBA" id="ARBA00022816"/>
    </source>
</evidence>
<dbReference type="GO" id="GO:0017056">
    <property type="term" value="F:structural constituent of nuclear pore"/>
    <property type="evidence" value="ECO:0007669"/>
    <property type="project" value="InterPro"/>
</dbReference>
<dbReference type="InterPro" id="IPR019321">
    <property type="entry name" value="Nucleoporin_Nup88"/>
</dbReference>
<evidence type="ECO:0000313" key="10">
    <source>
        <dbReference type="Proteomes" id="UP000078200"/>
    </source>
</evidence>
<dbReference type="PANTHER" id="PTHR13257">
    <property type="entry name" value="NUCLEOPORIN NUP84-RELATED"/>
    <property type="match status" value="1"/>
</dbReference>
<dbReference type="VEuPathDB" id="VectorBase:GAUT031483"/>
<dbReference type="GO" id="GO:0000055">
    <property type="term" value="P:ribosomal large subunit export from nucleus"/>
    <property type="evidence" value="ECO:0007669"/>
    <property type="project" value="InterPro"/>
</dbReference>
<evidence type="ECO:0000256" key="1">
    <source>
        <dbReference type="ARBA" id="ARBA00004567"/>
    </source>
</evidence>
<organism evidence="9 10">
    <name type="scientific">Glossina austeni</name>
    <name type="common">Savannah tsetse fly</name>
    <dbReference type="NCBI Taxonomy" id="7395"/>
    <lineage>
        <taxon>Eukaryota</taxon>
        <taxon>Metazoa</taxon>
        <taxon>Ecdysozoa</taxon>
        <taxon>Arthropoda</taxon>
        <taxon>Hexapoda</taxon>
        <taxon>Insecta</taxon>
        <taxon>Pterygota</taxon>
        <taxon>Neoptera</taxon>
        <taxon>Endopterygota</taxon>
        <taxon>Diptera</taxon>
        <taxon>Brachycera</taxon>
        <taxon>Muscomorpha</taxon>
        <taxon>Hippoboscoidea</taxon>
        <taxon>Glossinidae</taxon>
        <taxon>Glossina</taxon>
    </lineage>
</organism>